<reference evidence="9" key="1">
    <citation type="submission" date="2021-03" db="EMBL/GenBank/DDBJ databases">
        <authorList>
            <person name="Bekaert M."/>
        </authorList>
    </citation>
    <scope>NUCLEOTIDE SEQUENCE</scope>
</reference>
<protein>
    <submittedName>
        <fullName evidence="9">PXDN</fullName>
        <ecNumber evidence="9">1.11.1.7</ecNumber>
    </submittedName>
</protein>
<feature type="signal peptide" evidence="6">
    <location>
        <begin position="1"/>
        <end position="17"/>
    </location>
</feature>
<evidence type="ECO:0000256" key="6">
    <source>
        <dbReference type="SAM" id="SignalP"/>
    </source>
</evidence>
<evidence type="ECO:0000259" key="8">
    <source>
        <dbReference type="PROSITE" id="PS01186"/>
    </source>
</evidence>
<feature type="binding site" description="axial binding residue" evidence="5">
    <location>
        <position position="537"/>
    </location>
    <ligand>
        <name>heme b</name>
        <dbReference type="ChEBI" id="CHEBI:60344"/>
    </ligand>
    <ligandPart>
        <name>Fe</name>
        <dbReference type="ChEBI" id="CHEBI:18248"/>
    </ligandPart>
</feature>
<dbReference type="GO" id="GO:0020037">
    <property type="term" value="F:heme binding"/>
    <property type="evidence" value="ECO:0007669"/>
    <property type="project" value="InterPro"/>
</dbReference>
<dbReference type="GO" id="GO:0046872">
    <property type="term" value="F:metal ion binding"/>
    <property type="evidence" value="ECO:0007669"/>
    <property type="project" value="UniProtKB-KW"/>
</dbReference>
<evidence type="ECO:0000256" key="3">
    <source>
        <dbReference type="ARBA" id="ARBA00022559"/>
    </source>
</evidence>
<keyword evidence="5" id="KW-0408">Iron</keyword>
<accession>A0A8S3VEE8</accession>
<comment type="similarity">
    <text evidence="2">Belongs to the prostaglandin G/H synthase family.</text>
</comment>
<dbReference type="Pfam" id="PF03098">
    <property type="entry name" value="An_peroxidase"/>
    <property type="match status" value="1"/>
</dbReference>
<dbReference type="InterPro" id="IPR000742">
    <property type="entry name" value="EGF"/>
</dbReference>
<comment type="caution">
    <text evidence="9">The sequence shown here is derived from an EMBL/GenBank/DDBJ whole genome shotgun (WGS) entry which is preliminary data.</text>
</comment>
<dbReference type="PANTHER" id="PTHR11475:SF134">
    <property type="entry name" value="LD42267P"/>
    <property type="match status" value="1"/>
</dbReference>
<dbReference type="InterPro" id="IPR010255">
    <property type="entry name" value="Haem_peroxidase_sf"/>
</dbReference>
<dbReference type="EC" id="1.11.1.7" evidence="9"/>
<dbReference type="SUPFAM" id="SSF48113">
    <property type="entry name" value="Heme-dependent peroxidases"/>
    <property type="match status" value="1"/>
</dbReference>
<feature type="domain" description="EGF-like" evidence="7 8">
    <location>
        <begin position="91"/>
        <end position="102"/>
    </location>
</feature>
<dbReference type="InterPro" id="IPR037120">
    <property type="entry name" value="Haem_peroxidase_sf_animal"/>
</dbReference>
<proteinExistence type="inferred from homology"/>
<organism evidence="9 10">
    <name type="scientific">Mytilus edulis</name>
    <name type="common">Blue mussel</name>
    <dbReference type="NCBI Taxonomy" id="6550"/>
    <lineage>
        <taxon>Eukaryota</taxon>
        <taxon>Metazoa</taxon>
        <taxon>Spiralia</taxon>
        <taxon>Lophotrochozoa</taxon>
        <taxon>Mollusca</taxon>
        <taxon>Bivalvia</taxon>
        <taxon>Autobranchia</taxon>
        <taxon>Pteriomorphia</taxon>
        <taxon>Mytilida</taxon>
        <taxon>Mytiloidea</taxon>
        <taxon>Mytilidae</taxon>
        <taxon>Mytilinae</taxon>
        <taxon>Mytilus</taxon>
    </lineage>
</organism>
<dbReference type="PROSITE" id="PS00022">
    <property type="entry name" value="EGF_1"/>
    <property type="match status" value="1"/>
</dbReference>
<evidence type="ECO:0000313" key="9">
    <source>
        <dbReference type="EMBL" id="CAG2251995.1"/>
    </source>
</evidence>
<gene>
    <name evidence="9" type="ORF">MEDL_63649</name>
</gene>
<dbReference type="Proteomes" id="UP000683360">
    <property type="component" value="Unassembled WGS sequence"/>
</dbReference>
<comment type="cofactor">
    <cofactor evidence="1">
        <name>heme b</name>
        <dbReference type="ChEBI" id="CHEBI:60344"/>
    </cofactor>
</comment>
<dbReference type="Gene3D" id="1.10.640.10">
    <property type="entry name" value="Haem peroxidase domain superfamily, animal type"/>
    <property type="match status" value="1"/>
</dbReference>
<dbReference type="PRINTS" id="PR00457">
    <property type="entry name" value="ANPEROXIDASE"/>
</dbReference>
<keyword evidence="9" id="KW-0560">Oxidoreductase</keyword>
<evidence type="ECO:0000259" key="7">
    <source>
        <dbReference type="PROSITE" id="PS00022"/>
    </source>
</evidence>
<dbReference type="PANTHER" id="PTHR11475">
    <property type="entry name" value="OXIDASE/PEROXIDASE"/>
    <property type="match status" value="1"/>
</dbReference>
<dbReference type="GO" id="GO:0140825">
    <property type="term" value="F:lactoperoxidase activity"/>
    <property type="evidence" value="ECO:0007669"/>
    <property type="project" value="UniProtKB-EC"/>
</dbReference>
<dbReference type="EMBL" id="CAJPWZ010003103">
    <property type="protein sequence ID" value="CAG2251995.1"/>
    <property type="molecule type" value="Genomic_DNA"/>
</dbReference>
<keyword evidence="3 9" id="KW-0575">Peroxidase</keyword>
<name>A0A8S3VEE8_MYTED</name>
<keyword evidence="10" id="KW-1185">Reference proteome</keyword>
<evidence type="ECO:0000256" key="1">
    <source>
        <dbReference type="ARBA" id="ARBA00001970"/>
    </source>
</evidence>
<evidence type="ECO:0000256" key="4">
    <source>
        <dbReference type="ARBA" id="ARBA00022617"/>
    </source>
</evidence>
<dbReference type="OrthoDB" id="823504at2759"/>
<dbReference type="GO" id="GO:0006979">
    <property type="term" value="P:response to oxidative stress"/>
    <property type="evidence" value="ECO:0007669"/>
    <property type="project" value="InterPro"/>
</dbReference>
<dbReference type="InterPro" id="IPR019791">
    <property type="entry name" value="Haem_peroxidase_animal"/>
</dbReference>
<keyword evidence="5" id="KW-0479">Metal-binding</keyword>
<evidence type="ECO:0000256" key="5">
    <source>
        <dbReference type="PIRSR" id="PIRSR619791-2"/>
    </source>
</evidence>
<dbReference type="PROSITE" id="PS50292">
    <property type="entry name" value="PEROXIDASE_3"/>
    <property type="match status" value="1"/>
</dbReference>
<sequence>MNALVVILTIGIHVAYSEVITDEDNPCHPINEPGCTTDEFCVLINSGDTAFCICNSTIANPNCSTDNNCTEGETFCNHGQCVKKDNGSIFCVCNVGYCGADCKDVVHVTEEPKVVTEEPNVNSSGSYQPPENTKWDANNEIWKPVYYDAHDFNPHDPFVNATFIDNFDGTTIPRTCDEGLPCVDSPYRTIDGTCNNLDNPTWGAADTVQLRFLDPIFKTGTSTSDNIPRSENLKSAREISNEVFNAIHNQHWSEKHTASLLWLGQFLSHDLGLTKQPKGTFSIINISLGQILVLDLGLIKKHKEPKNCCNETNLGDERCFTIAVPDSDQYYTVKCKHFTRSIIGTKGCLPSSTNPKDNYKEINNFQTSYIDLSLTYGNSDEEAKELRNLTGGRLNVKISEQGQHLLPERNDTLECPMKKKNGSGYCQKTGDPRVDNINFIGATHLLMVRAHNWIADNLTEINPHWDDEKLYQEARKILIALFQNIVYKEYLPEVLGPYLSKNNKLCVNDTGYQDDYNTTYNGQIRNEFMAAAFRWGHSILPGHQAYLLADHCLMDWYTVIDTFKCSEMLYANGGMNLTAYVRWMSWEKSMKNDRFMEDEYRNYLFGGEDLAARNIQRGRDHGLSTYNHFRTFCGLKPVSFDDFILEDHDWESSNALRNLYSNADAIDLYVGAMTEESAGGSILGPTFTCLTIKQFSLIRASDRYWYERPGMFTLDQLNSIKQVKLAKLTCQVFDIPTIQEHVFVRVNYNQ</sequence>
<keyword evidence="6" id="KW-0732">Signal</keyword>
<dbReference type="AlphaFoldDB" id="A0A8S3VEE8"/>
<dbReference type="PROSITE" id="PS01186">
    <property type="entry name" value="EGF_2"/>
    <property type="match status" value="1"/>
</dbReference>
<evidence type="ECO:0000313" key="10">
    <source>
        <dbReference type="Proteomes" id="UP000683360"/>
    </source>
</evidence>
<feature type="chain" id="PRO_5035839776" evidence="6">
    <location>
        <begin position="18"/>
        <end position="750"/>
    </location>
</feature>
<keyword evidence="4 5" id="KW-0349">Heme</keyword>
<evidence type="ECO:0000256" key="2">
    <source>
        <dbReference type="ARBA" id="ARBA00008928"/>
    </source>
</evidence>